<protein>
    <submittedName>
        <fullName evidence="2">Uncharacterized protein</fullName>
    </submittedName>
</protein>
<comment type="caution">
    <text evidence="2">The sequence shown here is derived from an EMBL/GenBank/DDBJ whole genome shotgun (WGS) entry which is preliminary data.</text>
</comment>
<dbReference type="AlphaFoldDB" id="A0A8H6FF15"/>
<dbReference type="EMBL" id="JACCJB010000006">
    <property type="protein sequence ID" value="KAF6226102.1"/>
    <property type="molecule type" value="Genomic_DNA"/>
</dbReference>
<reference evidence="2 3" key="1">
    <citation type="journal article" date="2020" name="Genomics">
        <title>Complete, high-quality genomes from long-read metagenomic sequencing of two wolf lichen thalli reveals enigmatic genome architecture.</title>
        <authorList>
            <person name="McKenzie S.K."/>
            <person name="Walston R.F."/>
            <person name="Allen J.L."/>
        </authorList>
    </citation>
    <scope>NUCLEOTIDE SEQUENCE [LARGE SCALE GENOMIC DNA]</scope>
    <source>
        <strain evidence="2">WasteWater1</strain>
    </source>
</reference>
<dbReference type="RefSeq" id="XP_037154655.1">
    <property type="nucleotide sequence ID" value="XM_037299829.1"/>
</dbReference>
<dbReference type="GeneID" id="59337362"/>
<evidence type="ECO:0000313" key="3">
    <source>
        <dbReference type="Proteomes" id="UP000593566"/>
    </source>
</evidence>
<sequence length="195" mass="21058">MTLQLSYRAEPMESLSVTASTITLIATVKKTLEVLQKMRHALQGLDALIQEASDLAVVLRDVEPFLRTSEPTPQDGAEPQPQDLGLSQWSERAKSTLNEIEVLAMIHVSSKGSGSQLRGLCNNAKVVSQLNTKRQDLQTVKLNLNMILLIVSSLNQGGKVQKLDIHVTTVQAIADSNLGGSAIGVAIARVMHVGR</sequence>
<keyword evidence="3" id="KW-1185">Reference proteome</keyword>
<organism evidence="2 3">
    <name type="scientific">Letharia lupina</name>
    <dbReference type="NCBI Taxonomy" id="560253"/>
    <lineage>
        <taxon>Eukaryota</taxon>
        <taxon>Fungi</taxon>
        <taxon>Dikarya</taxon>
        <taxon>Ascomycota</taxon>
        <taxon>Pezizomycotina</taxon>
        <taxon>Lecanoromycetes</taxon>
        <taxon>OSLEUM clade</taxon>
        <taxon>Lecanoromycetidae</taxon>
        <taxon>Lecanorales</taxon>
        <taxon>Lecanorineae</taxon>
        <taxon>Parmeliaceae</taxon>
        <taxon>Letharia</taxon>
    </lineage>
</organism>
<feature type="region of interest" description="Disordered" evidence="1">
    <location>
        <begin position="67"/>
        <end position="86"/>
    </location>
</feature>
<proteinExistence type="predicted"/>
<gene>
    <name evidence="2" type="ORF">HO133_008967</name>
</gene>
<dbReference type="Proteomes" id="UP000593566">
    <property type="component" value="Unassembled WGS sequence"/>
</dbReference>
<evidence type="ECO:0000256" key="1">
    <source>
        <dbReference type="SAM" id="MobiDB-lite"/>
    </source>
</evidence>
<name>A0A8H6FF15_9LECA</name>
<accession>A0A8H6FF15</accession>
<evidence type="ECO:0000313" key="2">
    <source>
        <dbReference type="EMBL" id="KAF6226102.1"/>
    </source>
</evidence>